<dbReference type="Proteomes" id="UP000053660">
    <property type="component" value="Unassembled WGS sequence"/>
</dbReference>
<gene>
    <name evidence="2" type="ORF">OESDEN_14017</name>
</gene>
<accession>A0A0B1SMS6</accession>
<evidence type="ECO:0000256" key="1">
    <source>
        <dbReference type="SAM" id="Coils"/>
    </source>
</evidence>
<reference evidence="2 3" key="1">
    <citation type="submission" date="2014-03" db="EMBL/GenBank/DDBJ databases">
        <title>Draft genome of the hookworm Oesophagostomum dentatum.</title>
        <authorList>
            <person name="Mitreva M."/>
        </authorList>
    </citation>
    <scope>NUCLEOTIDE SEQUENCE [LARGE SCALE GENOMIC DNA]</scope>
    <source>
        <strain evidence="2 3">OD-Hann</strain>
    </source>
</reference>
<name>A0A0B1SMS6_OESDE</name>
<proteinExistence type="predicted"/>
<keyword evidence="3" id="KW-1185">Reference proteome</keyword>
<dbReference type="OrthoDB" id="5823806at2759"/>
<sequence length="80" mass="8975">MLSYAMETSKLSLQAAELQRETRGPARPFTASAGASLFVLQTSEKDLLALKQRLDNLSAKMENSELKFGENKENIDRTRQ</sequence>
<evidence type="ECO:0000313" key="3">
    <source>
        <dbReference type="Proteomes" id="UP000053660"/>
    </source>
</evidence>
<protein>
    <submittedName>
        <fullName evidence="2">Uncharacterized protein</fullName>
    </submittedName>
</protein>
<feature type="coiled-coil region" evidence="1">
    <location>
        <begin position="40"/>
        <end position="67"/>
    </location>
</feature>
<dbReference type="EMBL" id="KN561099">
    <property type="protein sequence ID" value="KHJ86239.1"/>
    <property type="molecule type" value="Genomic_DNA"/>
</dbReference>
<evidence type="ECO:0000313" key="2">
    <source>
        <dbReference type="EMBL" id="KHJ86239.1"/>
    </source>
</evidence>
<organism evidence="2 3">
    <name type="scientific">Oesophagostomum dentatum</name>
    <name type="common">Nodular worm</name>
    <dbReference type="NCBI Taxonomy" id="61180"/>
    <lineage>
        <taxon>Eukaryota</taxon>
        <taxon>Metazoa</taxon>
        <taxon>Ecdysozoa</taxon>
        <taxon>Nematoda</taxon>
        <taxon>Chromadorea</taxon>
        <taxon>Rhabditida</taxon>
        <taxon>Rhabditina</taxon>
        <taxon>Rhabditomorpha</taxon>
        <taxon>Strongyloidea</taxon>
        <taxon>Strongylidae</taxon>
        <taxon>Oesophagostomum</taxon>
    </lineage>
</organism>
<keyword evidence="1" id="KW-0175">Coiled coil</keyword>
<dbReference type="AlphaFoldDB" id="A0A0B1SMS6"/>